<gene>
    <name evidence="1" type="ORF">EVAR_82102_1</name>
</gene>
<keyword evidence="2" id="KW-1185">Reference proteome</keyword>
<organism evidence="1 2">
    <name type="scientific">Eumeta variegata</name>
    <name type="common">Bagworm moth</name>
    <name type="synonym">Eumeta japonica</name>
    <dbReference type="NCBI Taxonomy" id="151549"/>
    <lineage>
        <taxon>Eukaryota</taxon>
        <taxon>Metazoa</taxon>
        <taxon>Ecdysozoa</taxon>
        <taxon>Arthropoda</taxon>
        <taxon>Hexapoda</taxon>
        <taxon>Insecta</taxon>
        <taxon>Pterygota</taxon>
        <taxon>Neoptera</taxon>
        <taxon>Endopterygota</taxon>
        <taxon>Lepidoptera</taxon>
        <taxon>Glossata</taxon>
        <taxon>Ditrysia</taxon>
        <taxon>Tineoidea</taxon>
        <taxon>Psychidae</taxon>
        <taxon>Oiketicinae</taxon>
        <taxon>Eumeta</taxon>
    </lineage>
</organism>
<proteinExistence type="predicted"/>
<name>A0A4C1U1R8_EUMVA</name>
<comment type="caution">
    <text evidence="1">The sequence shown here is derived from an EMBL/GenBank/DDBJ whole genome shotgun (WGS) entry which is preliminary data.</text>
</comment>
<evidence type="ECO:0000313" key="1">
    <source>
        <dbReference type="EMBL" id="GBP20229.1"/>
    </source>
</evidence>
<accession>A0A4C1U1R8</accession>
<dbReference type="Proteomes" id="UP000299102">
    <property type="component" value="Unassembled WGS sequence"/>
</dbReference>
<protein>
    <submittedName>
        <fullName evidence="1">Uncharacterized protein</fullName>
    </submittedName>
</protein>
<dbReference type="Gene3D" id="3.30.200.20">
    <property type="entry name" value="Phosphorylase Kinase, domain 1"/>
    <property type="match status" value="1"/>
</dbReference>
<reference evidence="1 2" key="1">
    <citation type="journal article" date="2019" name="Commun. Biol.">
        <title>The bagworm genome reveals a unique fibroin gene that provides high tensile strength.</title>
        <authorList>
            <person name="Kono N."/>
            <person name="Nakamura H."/>
            <person name="Ohtoshi R."/>
            <person name="Tomita M."/>
            <person name="Numata K."/>
            <person name="Arakawa K."/>
        </authorList>
    </citation>
    <scope>NUCLEOTIDE SEQUENCE [LARGE SCALE GENOMIC DNA]</scope>
</reference>
<sequence>MSGTEEEMREVAARICRNYLHGAWKTVEPNQLDFQRISKEIDGSKAERLDRSCLSVVPRSRSYAQLKRDATSHAFSHCKSSVVDRKMDTAQCAGADPWGSCRLDLCLSVIMKLVPVLDEPQLCDPLPPSLTQMLDSPLAVGFKAFHFRF</sequence>
<dbReference type="EMBL" id="BGZK01000116">
    <property type="protein sequence ID" value="GBP20229.1"/>
    <property type="molecule type" value="Genomic_DNA"/>
</dbReference>
<dbReference type="AlphaFoldDB" id="A0A4C1U1R8"/>
<evidence type="ECO:0000313" key="2">
    <source>
        <dbReference type="Proteomes" id="UP000299102"/>
    </source>
</evidence>
<dbReference type="OrthoDB" id="3649325at2759"/>